<feature type="chain" id="PRO_5036905514" evidence="2">
    <location>
        <begin position="32"/>
        <end position="462"/>
    </location>
</feature>
<dbReference type="RefSeq" id="WP_196196686.1">
    <property type="nucleotide sequence ID" value="NZ_JADPRT010000012.1"/>
</dbReference>
<organism evidence="3 4">
    <name type="scientific">Streptacidiphilus fuscans</name>
    <dbReference type="NCBI Taxonomy" id="2789292"/>
    <lineage>
        <taxon>Bacteria</taxon>
        <taxon>Bacillati</taxon>
        <taxon>Actinomycetota</taxon>
        <taxon>Actinomycetes</taxon>
        <taxon>Kitasatosporales</taxon>
        <taxon>Streptomycetaceae</taxon>
        <taxon>Streptacidiphilus</taxon>
    </lineage>
</organism>
<evidence type="ECO:0000256" key="2">
    <source>
        <dbReference type="SAM" id="SignalP"/>
    </source>
</evidence>
<sequence>MKKTSGRRIRAAFASGAAVALALLGAAPAHAAGGSPTTPTELFNAYEACSTDASAPVYVAGRDGLIVEGISADSDTTVTQLTEQFQLWPVSDPTQIVTGSDSYASAGYEASVNLSPLTDGQTYAWQARSVDASGVASAWSAPCYVADDDTAPSSAPTVTSANYPQGQPDQGGAPVQFTFGPNGVSDVAGYAYTWNETFPVPAYATIGDHGIPNFHSPYSDSSFAVQAAGLGGSATVDLLPPQGGGYHTLWVISLDRAFNESAVTSYSYWTKPDAPTVTKLSDPAQYDTPAVFRLNADPKIQAASPAVSFTVSYFTSQGQTTTTVKASADGSAEVKVPLDGSDGSDFLVSSTSADGWVSAQQWWTTGYVDTSPTVSSDVYAENGTSGSMATPGTFTFAPKVKGVVSYTYAFNWGTGTTVKADGQGDAQISWTPPQSGWYDLEVYGTTKDGTQLAPYDYYFTVN</sequence>
<dbReference type="Proteomes" id="UP000657385">
    <property type="component" value="Unassembled WGS sequence"/>
</dbReference>
<feature type="region of interest" description="Disordered" evidence="1">
    <location>
        <begin position="150"/>
        <end position="174"/>
    </location>
</feature>
<feature type="compositionally biased region" description="Polar residues" evidence="1">
    <location>
        <begin position="151"/>
        <end position="168"/>
    </location>
</feature>
<dbReference type="AlphaFoldDB" id="A0A931B6V2"/>
<name>A0A931B6V2_9ACTN</name>
<reference evidence="3" key="1">
    <citation type="submission" date="2020-11" db="EMBL/GenBank/DDBJ databases">
        <title>Isolation and identification of active actinomycetes.</title>
        <authorList>
            <person name="Yu B."/>
        </authorList>
    </citation>
    <scope>NUCLEOTIDE SEQUENCE</scope>
    <source>
        <strain evidence="3">NEAU-YB345</strain>
    </source>
</reference>
<evidence type="ECO:0000256" key="1">
    <source>
        <dbReference type="SAM" id="MobiDB-lite"/>
    </source>
</evidence>
<dbReference type="EMBL" id="JADPRT010000012">
    <property type="protein sequence ID" value="MBF9071514.1"/>
    <property type="molecule type" value="Genomic_DNA"/>
</dbReference>
<evidence type="ECO:0000313" key="3">
    <source>
        <dbReference type="EMBL" id="MBF9071514.1"/>
    </source>
</evidence>
<protein>
    <submittedName>
        <fullName evidence="3">Uncharacterized protein</fullName>
    </submittedName>
</protein>
<keyword evidence="2" id="KW-0732">Signal</keyword>
<comment type="caution">
    <text evidence="3">The sequence shown here is derived from an EMBL/GenBank/DDBJ whole genome shotgun (WGS) entry which is preliminary data.</text>
</comment>
<gene>
    <name evidence="3" type="ORF">I2501_26175</name>
</gene>
<evidence type="ECO:0000313" key="4">
    <source>
        <dbReference type="Proteomes" id="UP000657385"/>
    </source>
</evidence>
<accession>A0A931B6V2</accession>
<keyword evidence="4" id="KW-1185">Reference proteome</keyword>
<proteinExistence type="predicted"/>
<feature type="signal peptide" evidence="2">
    <location>
        <begin position="1"/>
        <end position="31"/>
    </location>
</feature>